<comment type="caution">
    <text evidence="2">The sequence shown here is derived from an EMBL/GenBank/DDBJ whole genome shotgun (WGS) entry which is preliminary data.</text>
</comment>
<sequence>MVNIADKRLPSLCWMPKLHGTPCKGRFVAGSVSCAAGQLSVCFASALGAVGCRVAKFCNKVYENGNVGQFWSVEDALEVIDKIDSRKYKVSQVGACEFSTLYAALPHALVGSKLVSLIERTFAGEGCLCLALDAEAAFIAGRMLDDCIVWTGLGFCAALAFLVDGLFVGFGGGVFWRIVAFLWVLVVRHLWLAFFVLLWGRVCVGVGWGWASGFD</sequence>
<gene>
    <name evidence="2" type="ORF">DPMN_106972</name>
</gene>
<keyword evidence="3" id="KW-1185">Reference proteome</keyword>
<evidence type="ECO:0000313" key="3">
    <source>
        <dbReference type="Proteomes" id="UP000828390"/>
    </source>
</evidence>
<evidence type="ECO:0000256" key="1">
    <source>
        <dbReference type="SAM" id="Phobius"/>
    </source>
</evidence>
<dbReference type="EMBL" id="JAIWYP010000004">
    <property type="protein sequence ID" value="KAH3833659.1"/>
    <property type="molecule type" value="Genomic_DNA"/>
</dbReference>
<feature type="transmembrane region" description="Helical" evidence="1">
    <location>
        <begin position="147"/>
        <end position="168"/>
    </location>
</feature>
<reference evidence="2" key="2">
    <citation type="submission" date="2020-11" db="EMBL/GenBank/DDBJ databases">
        <authorList>
            <person name="McCartney M.A."/>
            <person name="Auch B."/>
            <person name="Kono T."/>
            <person name="Mallez S."/>
            <person name="Becker A."/>
            <person name="Gohl D.M."/>
            <person name="Silverstein K.A.T."/>
            <person name="Koren S."/>
            <person name="Bechman K.B."/>
            <person name="Herman A."/>
            <person name="Abrahante J.E."/>
            <person name="Garbe J."/>
        </authorList>
    </citation>
    <scope>NUCLEOTIDE SEQUENCE</scope>
    <source>
        <strain evidence="2">Duluth1</strain>
        <tissue evidence="2">Whole animal</tissue>
    </source>
</reference>
<reference evidence="2" key="1">
    <citation type="journal article" date="2019" name="bioRxiv">
        <title>The Genome of the Zebra Mussel, Dreissena polymorpha: A Resource for Invasive Species Research.</title>
        <authorList>
            <person name="McCartney M.A."/>
            <person name="Auch B."/>
            <person name="Kono T."/>
            <person name="Mallez S."/>
            <person name="Zhang Y."/>
            <person name="Obille A."/>
            <person name="Becker A."/>
            <person name="Abrahante J.E."/>
            <person name="Garbe J."/>
            <person name="Badalamenti J.P."/>
            <person name="Herman A."/>
            <person name="Mangelson H."/>
            <person name="Liachko I."/>
            <person name="Sullivan S."/>
            <person name="Sone E.D."/>
            <person name="Koren S."/>
            <person name="Silverstein K.A.T."/>
            <person name="Beckman K.B."/>
            <person name="Gohl D.M."/>
        </authorList>
    </citation>
    <scope>NUCLEOTIDE SEQUENCE</scope>
    <source>
        <strain evidence="2">Duluth1</strain>
        <tissue evidence="2">Whole animal</tissue>
    </source>
</reference>
<proteinExistence type="predicted"/>
<organism evidence="2 3">
    <name type="scientific">Dreissena polymorpha</name>
    <name type="common">Zebra mussel</name>
    <name type="synonym">Mytilus polymorpha</name>
    <dbReference type="NCBI Taxonomy" id="45954"/>
    <lineage>
        <taxon>Eukaryota</taxon>
        <taxon>Metazoa</taxon>
        <taxon>Spiralia</taxon>
        <taxon>Lophotrochozoa</taxon>
        <taxon>Mollusca</taxon>
        <taxon>Bivalvia</taxon>
        <taxon>Autobranchia</taxon>
        <taxon>Heteroconchia</taxon>
        <taxon>Euheterodonta</taxon>
        <taxon>Imparidentia</taxon>
        <taxon>Neoheterodontei</taxon>
        <taxon>Myida</taxon>
        <taxon>Dreissenoidea</taxon>
        <taxon>Dreissenidae</taxon>
        <taxon>Dreissena</taxon>
    </lineage>
</organism>
<dbReference type="AlphaFoldDB" id="A0A9D4K675"/>
<keyword evidence="1" id="KW-0812">Transmembrane</keyword>
<name>A0A9D4K675_DREPO</name>
<keyword evidence="1" id="KW-0472">Membrane</keyword>
<evidence type="ECO:0000313" key="2">
    <source>
        <dbReference type="EMBL" id="KAH3833659.1"/>
    </source>
</evidence>
<protein>
    <submittedName>
        <fullName evidence="2">Uncharacterized protein</fullName>
    </submittedName>
</protein>
<dbReference type="Proteomes" id="UP000828390">
    <property type="component" value="Unassembled WGS sequence"/>
</dbReference>
<keyword evidence="1" id="KW-1133">Transmembrane helix</keyword>
<accession>A0A9D4K675</accession>